<organism evidence="2 3">
    <name type="scientific">Teratosphaeria nubilosa</name>
    <dbReference type="NCBI Taxonomy" id="161662"/>
    <lineage>
        <taxon>Eukaryota</taxon>
        <taxon>Fungi</taxon>
        <taxon>Dikarya</taxon>
        <taxon>Ascomycota</taxon>
        <taxon>Pezizomycotina</taxon>
        <taxon>Dothideomycetes</taxon>
        <taxon>Dothideomycetidae</taxon>
        <taxon>Mycosphaerellales</taxon>
        <taxon>Teratosphaeriaceae</taxon>
        <taxon>Teratosphaeria</taxon>
    </lineage>
</organism>
<protein>
    <submittedName>
        <fullName evidence="2">Uncharacterized protein</fullName>
    </submittedName>
</protein>
<accession>A0A6G1KUR4</accession>
<proteinExistence type="predicted"/>
<dbReference type="EMBL" id="ML995928">
    <property type="protein sequence ID" value="KAF2764355.1"/>
    <property type="molecule type" value="Genomic_DNA"/>
</dbReference>
<dbReference type="AlphaFoldDB" id="A0A6G1KUR4"/>
<dbReference type="Proteomes" id="UP000799436">
    <property type="component" value="Unassembled WGS sequence"/>
</dbReference>
<sequence>MPITFHLPTIDQNRLHSSQLPSSGNLDFDGLHTVVSSTVRGARPAAASSVNECEYCEGSTLRLPTDSRLLSSKGRLGREHPARDSS</sequence>
<evidence type="ECO:0000256" key="1">
    <source>
        <dbReference type="SAM" id="MobiDB-lite"/>
    </source>
</evidence>
<feature type="compositionally biased region" description="Basic and acidic residues" evidence="1">
    <location>
        <begin position="76"/>
        <end position="86"/>
    </location>
</feature>
<evidence type="ECO:0000313" key="3">
    <source>
        <dbReference type="Proteomes" id="UP000799436"/>
    </source>
</evidence>
<gene>
    <name evidence="2" type="ORF">EJ03DRAFT_32766</name>
</gene>
<keyword evidence="3" id="KW-1185">Reference proteome</keyword>
<reference evidence="2" key="1">
    <citation type="journal article" date="2020" name="Stud. Mycol.">
        <title>101 Dothideomycetes genomes: a test case for predicting lifestyles and emergence of pathogens.</title>
        <authorList>
            <person name="Haridas S."/>
            <person name="Albert R."/>
            <person name="Binder M."/>
            <person name="Bloem J."/>
            <person name="Labutti K."/>
            <person name="Salamov A."/>
            <person name="Andreopoulos B."/>
            <person name="Baker S."/>
            <person name="Barry K."/>
            <person name="Bills G."/>
            <person name="Bluhm B."/>
            <person name="Cannon C."/>
            <person name="Castanera R."/>
            <person name="Culley D."/>
            <person name="Daum C."/>
            <person name="Ezra D."/>
            <person name="Gonzalez J."/>
            <person name="Henrissat B."/>
            <person name="Kuo A."/>
            <person name="Liang C."/>
            <person name="Lipzen A."/>
            <person name="Lutzoni F."/>
            <person name="Magnuson J."/>
            <person name="Mondo S."/>
            <person name="Nolan M."/>
            <person name="Ohm R."/>
            <person name="Pangilinan J."/>
            <person name="Park H.-J."/>
            <person name="Ramirez L."/>
            <person name="Alfaro M."/>
            <person name="Sun H."/>
            <person name="Tritt A."/>
            <person name="Yoshinaga Y."/>
            <person name="Zwiers L.-H."/>
            <person name="Turgeon B."/>
            <person name="Goodwin S."/>
            <person name="Spatafora J."/>
            <person name="Crous P."/>
            <person name="Grigoriev I."/>
        </authorList>
    </citation>
    <scope>NUCLEOTIDE SEQUENCE</scope>
    <source>
        <strain evidence="2">CBS 116005</strain>
    </source>
</reference>
<evidence type="ECO:0000313" key="2">
    <source>
        <dbReference type="EMBL" id="KAF2764355.1"/>
    </source>
</evidence>
<feature type="region of interest" description="Disordered" evidence="1">
    <location>
        <begin position="67"/>
        <end position="86"/>
    </location>
</feature>
<name>A0A6G1KUR4_9PEZI</name>